<dbReference type="OrthoDB" id="2965169at2"/>
<organism evidence="1 2">
    <name type="scientific">Aeribacillus pallidus</name>
    <dbReference type="NCBI Taxonomy" id="33936"/>
    <lineage>
        <taxon>Bacteria</taxon>
        <taxon>Bacillati</taxon>
        <taxon>Bacillota</taxon>
        <taxon>Bacilli</taxon>
        <taxon>Bacillales</taxon>
        <taxon>Bacillaceae</taxon>
        <taxon>Aeribacillus</taxon>
    </lineage>
</organism>
<evidence type="ECO:0000313" key="2">
    <source>
        <dbReference type="Proteomes" id="UP000076476"/>
    </source>
</evidence>
<dbReference type="Pfam" id="PF24124">
    <property type="entry name" value="YphA"/>
    <property type="match status" value="1"/>
</dbReference>
<evidence type="ECO:0000313" key="1">
    <source>
        <dbReference type="EMBL" id="KZN95867.1"/>
    </source>
</evidence>
<protein>
    <submittedName>
        <fullName evidence="1">Uncharacterized protein</fullName>
    </submittedName>
</protein>
<accession>A0A161YVF7</accession>
<dbReference type="RefSeq" id="WP_063388601.1">
    <property type="nucleotide sequence ID" value="NZ_LVHY01000151.1"/>
</dbReference>
<sequence length="198" mass="23323">MEGIYYYWFMWMIWVIVTFWLPKTDARFWLSFFILLNILGSATFIHFTQIHVGFSYILFALLSFFILYRTKRLFYSLFSVLIITVAYAGVKLFYLFDPVWFLLDVQMYLSILGVILSNMLSKDFFEGMAFFILGSCYGEALFSSAVYSYYRPIVIGDFPFLDMLSIGIFSLLIWASFKTFAASLEHIFKKHARERQGS</sequence>
<proteinExistence type="predicted"/>
<reference evidence="1 2" key="1">
    <citation type="submission" date="2016-04" db="EMBL/GenBank/DDBJ databases">
        <title>Draft genome sequence of Aeribacillus pallidus 8m3 from petroleum reservoir.</title>
        <authorList>
            <person name="Poltaraus A.B."/>
            <person name="Nazina T.N."/>
            <person name="Tourova T.P."/>
            <person name="Malakho S.M."/>
            <person name="Korshunova A.V."/>
            <person name="Sokolova D.S."/>
        </authorList>
    </citation>
    <scope>NUCLEOTIDE SEQUENCE [LARGE SCALE GENOMIC DNA]</scope>
    <source>
        <strain evidence="1 2">8m3</strain>
    </source>
</reference>
<dbReference type="GeneID" id="301126667"/>
<keyword evidence="2" id="KW-1185">Reference proteome</keyword>
<dbReference type="AlphaFoldDB" id="A0A161YVF7"/>
<comment type="caution">
    <text evidence="1">The sequence shown here is derived from an EMBL/GenBank/DDBJ whole genome shotgun (WGS) entry which is preliminary data.</text>
</comment>
<gene>
    <name evidence="1" type="ORF">AZI98_12415</name>
</gene>
<name>A0A161YVF7_9BACI</name>
<dbReference type="EMBL" id="LWBR01000035">
    <property type="protein sequence ID" value="KZN95867.1"/>
    <property type="molecule type" value="Genomic_DNA"/>
</dbReference>
<dbReference type="STRING" id="33936.AZI98_12415"/>
<dbReference type="InterPro" id="IPR014617">
    <property type="entry name" value="YphA_Bacsu"/>
</dbReference>
<dbReference type="PIRSF" id="PIRSF036710">
    <property type="entry name" value="YphA_Bacsu"/>
    <property type="match status" value="1"/>
</dbReference>
<accession>A0A161ZS92</accession>
<dbReference type="Proteomes" id="UP000076476">
    <property type="component" value="Unassembled WGS sequence"/>
</dbReference>